<dbReference type="InterPro" id="IPR011905">
    <property type="entry name" value="GlrX-like_pln_2"/>
</dbReference>
<dbReference type="AlphaFoldDB" id="A0A8X8C4K7"/>
<dbReference type="OrthoDB" id="418495at2759"/>
<evidence type="ECO:0000256" key="1">
    <source>
        <dbReference type="ARBA" id="ARBA00023284"/>
    </source>
</evidence>
<dbReference type="EMBL" id="JAAWWB010000028">
    <property type="protein sequence ID" value="KAG6748506.1"/>
    <property type="molecule type" value="Genomic_DNA"/>
</dbReference>
<dbReference type="Proteomes" id="UP000886885">
    <property type="component" value="Chromosome 14D"/>
</dbReference>
<protein>
    <recommendedName>
        <fullName evidence="4">Glutaredoxin family protein</fullName>
    </recommendedName>
</protein>
<accession>A0A8X8C4K7</accession>
<sequence length="166" mass="18450">MVVGSKESCKLVGAAQRIAATESHLIPNLSAKGFKEGDCEESGKLTSFMMFFYLGCLHREYNCVHKICKKVEQMVTSMSTSVMNIRLYESRIRILFQEIGVDPLVHEVDLDPESREMERALTRMGCSAPLPAVFVGGKLLGSTNEVMSLHLSGSLNQMLKPYQSQT</sequence>
<comment type="caution">
    <text evidence="2">The sequence shown here is derived from an EMBL/GenBank/DDBJ whole genome shotgun (WGS) entry which is preliminary data.</text>
</comment>
<evidence type="ECO:0008006" key="4">
    <source>
        <dbReference type="Google" id="ProtNLM"/>
    </source>
</evidence>
<keyword evidence="1" id="KW-0676">Redox-active center</keyword>
<organism evidence="2 3">
    <name type="scientific">Populus tomentosa</name>
    <name type="common">Chinese white poplar</name>
    <dbReference type="NCBI Taxonomy" id="118781"/>
    <lineage>
        <taxon>Eukaryota</taxon>
        <taxon>Viridiplantae</taxon>
        <taxon>Streptophyta</taxon>
        <taxon>Embryophyta</taxon>
        <taxon>Tracheophyta</taxon>
        <taxon>Spermatophyta</taxon>
        <taxon>Magnoliopsida</taxon>
        <taxon>eudicotyledons</taxon>
        <taxon>Gunneridae</taxon>
        <taxon>Pentapetalae</taxon>
        <taxon>rosids</taxon>
        <taxon>fabids</taxon>
        <taxon>Malpighiales</taxon>
        <taxon>Salicaceae</taxon>
        <taxon>Saliceae</taxon>
        <taxon>Populus</taxon>
    </lineage>
</organism>
<reference evidence="2" key="1">
    <citation type="journal article" date="2020" name="bioRxiv">
        <title>Hybrid origin of Populus tomentosa Carr. identified through genome sequencing and phylogenomic analysis.</title>
        <authorList>
            <person name="An X."/>
            <person name="Gao K."/>
            <person name="Chen Z."/>
            <person name="Li J."/>
            <person name="Yang X."/>
            <person name="Yang X."/>
            <person name="Zhou J."/>
            <person name="Guo T."/>
            <person name="Zhao T."/>
            <person name="Huang S."/>
            <person name="Miao D."/>
            <person name="Khan W.U."/>
            <person name="Rao P."/>
            <person name="Ye M."/>
            <person name="Lei B."/>
            <person name="Liao W."/>
            <person name="Wang J."/>
            <person name="Ji L."/>
            <person name="Li Y."/>
            <person name="Guo B."/>
            <person name="Mustafa N.S."/>
            <person name="Li S."/>
            <person name="Yun Q."/>
            <person name="Keller S.R."/>
            <person name="Mao J."/>
            <person name="Zhang R."/>
            <person name="Strauss S.H."/>
        </authorList>
    </citation>
    <scope>NUCLEOTIDE SEQUENCE</scope>
    <source>
        <strain evidence="2">GM15</strain>
        <tissue evidence="2">Leaf</tissue>
    </source>
</reference>
<evidence type="ECO:0000313" key="2">
    <source>
        <dbReference type="EMBL" id="KAG6748506.1"/>
    </source>
</evidence>
<keyword evidence="3" id="KW-1185">Reference proteome</keyword>
<dbReference type="PANTHER" id="PTHR10168">
    <property type="entry name" value="GLUTAREDOXIN"/>
    <property type="match status" value="1"/>
</dbReference>
<gene>
    <name evidence="2" type="ORF">POTOM_048432</name>
</gene>
<name>A0A8X8C4K7_POPTO</name>
<dbReference type="PROSITE" id="PS51354">
    <property type="entry name" value="GLUTAREDOXIN_2"/>
    <property type="match status" value="1"/>
</dbReference>
<proteinExistence type="predicted"/>
<evidence type="ECO:0000313" key="3">
    <source>
        <dbReference type="Proteomes" id="UP000886885"/>
    </source>
</evidence>